<dbReference type="PANTHER" id="PTHR44086">
    <property type="entry name" value="THIOSULFATE SULFURTRANSFERASE RDL2, MITOCHONDRIAL-RELATED"/>
    <property type="match status" value="1"/>
</dbReference>
<dbReference type="PROSITE" id="PS50206">
    <property type="entry name" value="RHODANESE_3"/>
    <property type="match status" value="1"/>
</dbReference>
<proteinExistence type="predicted"/>
<reference evidence="3" key="1">
    <citation type="submission" date="2025-08" db="UniProtKB">
        <authorList>
            <consortium name="RefSeq"/>
        </authorList>
    </citation>
    <scope>IDENTIFICATION</scope>
</reference>
<dbReference type="KEGG" id="pbar:105425984"/>
<dbReference type="GeneID" id="105425984"/>
<dbReference type="SMART" id="SM00450">
    <property type="entry name" value="RHOD"/>
    <property type="match status" value="1"/>
</dbReference>
<name>A0A8N1S6Z9_9HYME</name>
<accession>A0A8N1S6Z9</accession>
<gene>
    <name evidence="3" type="primary">LOC105425984</name>
</gene>
<dbReference type="Gene3D" id="3.40.250.10">
    <property type="entry name" value="Rhodanese-like domain"/>
    <property type="match status" value="1"/>
</dbReference>
<dbReference type="RefSeq" id="XP_025073778.1">
    <property type="nucleotide sequence ID" value="XM_025217993.1"/>
</dbReference>
<dbReference type="Pfam" id="PF00581">
    <property type="entry name" value="Rhodanese"/>
    <property type="match status" value="1"/>
</dbReference>
<evidence type="ECO:0000259" key="1">
    <source>
        <dbReference type="PROSITE" id="PS50206"/>
    </source>
</evidence>
<dbReference type="AlphaFoldDB" id="A0A8N1S6Z9"/>
<dbReference type="SUPFAM" id="SSF52821">
    <property type="entry name" value="Rhodanese/Cell cycle control phosphatase"/>
    <property type="match status" value="1"/>
</dbReference>
<protein>
    <submittedName>
        <fullName evidence="3">Rhodanese domain-containing protein CG4456-like isoform X2</fullName>
    </submittedName>
</protein>
<dbReference type="OrthoDB" id="566238at2759"/>
<dbReference type="InterPro" id="IPR001763">
    <property type="entry name" value="Rhodanese-like_dom"/>
</dbReference>
<dbReference type="InterPro" id="IPR036873">
    <property type="entry name" value="Rhodanese-like_dom_sf"/>
</dbReference>
<dbReference type="Proteomes" id="UP000504615">
    <property type="component" value="Unplaced"/>
</dbReference>
<evidence type="ECO:0000313" key="2">
    <source>
        <dbReference type="Proteomes" id="UP000504615"/>
    </source>
</evidence>
<keyword evidence="2" id="KW-1185">Reference proteome</keyword>
<dbReference type="PANTHER" id="PTHR44086:SF10">
    <property type="entry name" value="THIOSULFATE SULFURTRANSFERASE_RHODANESE-LIKE DOMAIN-CONTAINING PROTEIN 3"/>
    <property type="match status" value="1"/>
</dbReference>
<evidence type="ECO:0000313" key="3">
    <source>
        <dbReference type="RefSeq" id="XP_025073778.1"/>
    </source>
</evidence>
<organism evidence="2 3">
    <name type="scientific">Pogonomyrmex barbatus</name>
    <name type="common">red harvester ant</name>
    <dbReference type="NCBI Taxonomy" id="144034"/>
    <lineage>
        <taxon>Eukaryota</taxon>
        <taxon>Metazoa</taxon>
        <taxon>Ecdysozoa</taxon>
        <taxon>Arthropoda</taxon>
        <taxon>Hexapoda</taxon>
        <taxon>Insecta</taxon>
        <taxon>Pterygota</taxon>
        <taxon>Neoptera</taxon>
        <taxon>Endopterygota</taxon>
        <taxon>Hymenoptera</taxon>
        <taxon>Apocrita</taxon>
        <taxon>Aculeata</taxon>
        <taxon>Formicoidea</taxon>
        <taxon>Formicidae</taxon>
        <taxon>Myrmicinae</taxon>
        <taxon>Pogonomyrmex</taxon>
    </lineage>
</organism>
<sequence>MYPRFSRRLYQKFVSSSFFRESRYITTTNCRRFLIVTSNYPNTDSLTRSLHSSNISHQKTDVPNLYENEMALNVDYEQLLEAQKDENVLIVDVREHDEINETGKLPGSIHIPKDDVSNVFLNLSEEEFENRYGKRKPTKDTKIIFSCRSGRRSAWVQETMQKLGYTKVYNYTGGWQDWESKQKKN</sequence>
<feature type="domain" description="Rhodanese" evidence="1">
    <location>
        <begin position="84"/>
        <end position="183"/>
    </location>
</feature>